<dbReference type="Proteomes" id="UP001443914">
    <property type="component" value="Unassembled WGS sequence"/>
</dbReference>
<reference evidence="1" key="1">
    <citation type="submission" date="2024-03" db="EMBL/GenBank/DDBJ databases">
        <title>WGS assembly of Saponaria officinalis var. Norfolk2.</title>
        <authorList>
            <person name="Jenkins J."/>
            <person name="Shu S."/>
            <person name="Grimwood J."/>
            <person name="Barry K."/>
            <person name="Goodstein D."/>
            <person name="Schmutz J."/>
            <person name="Leebens-Mack J."/>
            <person name="Osbourn A."/>
        </authorList>
    </citation>
    <scope>NUCLEOTIDE SEQUENCE [LARGE SCALE GENOMIC DNA]</scope>
    <source>
        <strain evidence="1">JIC</strain>
    </source>
</reference>
<keyword evidence="2" id="KW-1185">Reference proteome</keyword>
<sequence>MRDVTRIPQRNHTHRRIRIISGTDLITISENELLASICWNCEERGRGSVSDEIVGKVVVVMALAEVRRGKNTVKAAEEAGSEGGGVLIVFFFFLGSVFGRKKVEDSCFPKRSEGRRFQRWD</sequence>
<proteinExistence type="predicted"/>
<dbReference type="EMBL" id="JBDFQZ010000013">
    <property type="protein sequence ID" value="KAK9668568.1"/>
    <property type="molecule type" value="Genomic_DNA"/>
</dbReference>
<gene>
    <name evidence="1" type="ORF">RND81_13G069200</name>
</gene>
<name>A0AAW1H3B6_SAPOF</name>
<dbReference type="AlphaFoldDB" id="A0AAW1H3B6"/>
<organism evidence="1 2">
    <name type="scientific">Saponaria officinalis</name>
    <name type="common">Common soapwort</name>
    <name type="synonym">Lychnis saponaria</name>
    <dbReference type="NCBI Taxonomy" id="3572"/>
    <lineage>
        <taxon>Eukaryota</taxon>
        <taxon>Viridiplantae</taxon>
        <taxon>Streptophyta</taxon>
        <taxon>Embryophyta</taxon>
        <taxon>Tracheophyta</taxon>
        <taxon>Spermatophyta</taxon>
        <taxon>Magnoliopsida</taxon>
        <taxon>eudicotyledons</taxon>
        <taxon>Gunneridae</taxon>
        <taxon>Pentapetalae</taxon>
        <taxon>Caryophyllales</taxon>
        <taxon>Caryophyllaceae</taxon>
        <taxon>Caryophylleae</taxon>
        <taxon>Saponaria</taxon>
    </lineage>
</organism>
<accession>A0AAW1H3B6</accession>
<evidence type="ECO:0000313" key="1">
    <source>
        <dbReference type="EMBL" id="KAK9668568.1"/>
    </source>
</evidence>
<evidence type="ECO:0000313" key="2">
    <source>
        <dbReference type="Proteomes" id="UP001443914"/>
    </source>
</evidence>
<protein>
    <submittedName>
        <fullName evidence="1">Uncharacterized protein</fullName>
    </submittedName>
</protein>
<comment type="caution">
    <text evidence="1">The sequence shown here is derived from an EMBL/GenBank/DDBJ whole genome shotgun (WGS) entry which is preliminary data.</text>
</comment>